<dbReference type="InterPro" id="IPR004046">
    <property type="entry name" value="GST_C"/>
</dbReference>
<dbReference type="InterPro" id="IPR050213">
    <property type="entry name" value="GST_superfamily"/>
</dbReference>
<dbReference type="PANTHER" id="PTHR11571">
    <property type="entry name" value="GLUTATHIONE S-TRANSFERASE"/>
    <property type="match status" value="1"/>
</dbReference>
<dbReference type="PROSITE" id="PS50405">
    <property type="entry name" value="GST_CTER"/>
    <property type="match status" value="1"/>
</dbReference>
<proteinExistence type="predicted"/>
<dbReference type="InterPro" id="IPR004045">
    <property type="entry name" value="Glutathione_S-Trfase_N"/>
</dbReference>
<dbReference type="AlphaFoldDB" id="A0A9K3PSV2"/>
<protein>
    <submittedName>
        <fullName evidence="3">Glutathione S-transferase, C-terminal domain containing protein</fullName>
    </submittedName>
</protein>
<name>A0A9K3PSV2_9STRA</name>
<dbReference type="Pfam" id="PF14497">
    <property type="entry name" value="GST_C_3"/>
    <property type="match status" value="1"/>
</dbReference>
<reference evidence="3" key="2">
    <citation type="submission" date="2021-04" db="EMBL/GenBank/DDBJ databases">
        <authorList>
            <person name="Podell S."/>
        </authorList>
    </citation>
    <scope>NUCLEOTIDE SEQUENCE</scope>
    <source>
        <strain evidence="3">Hildebrandi</strain>
    </source>
</reference>
<feature type="domain" description="GST N-terminal" evidence="1">
    <location>
        <begin position="8"/>
        <end position="97"/>
    </location>
</feature>
<dbReference type="PANTHER" id="PTHR11571:SF150">
    <property type="entry name" value="GLUTATHIONE S-TRANSFERASE"/>
    <property type="match status" value="1"/>
</dbReference>
<evidence type="ECO:0000313" key="4">
    <source>
        <dbReference type="Proteomes" id="UP000693970"/>
    </source>
</evidence>
<dbReference type="InterPro" id="IPR010987">
    <property type="entry name" value="Glutathione-S-Trfase_C-like"/>
</dbReference>
<dbReference type="EMBL" id="JAGRRH010000014">
    <property type="protein sequence ID" value="KAG7358570.1"/>
    <property type="molecule type" value="Genomic_DNA"/>
</dbReference>
<dbReference type="OrthoDB" id="414243at2759"/>
<keyword evidence="4" id="KW-1185">Reference proteome</keyword>
<sequence length="262" mass="29548">MPSADSEATLKLYYFNLRALGEVIRFMLTHSRLEWEDCVVSIEEWDSGCFDKSFLPEGYTGQKKLPVLSITTGNTTRLMPESHDIAKWIAQQCEPSLLGATTECQAKAERLFDFYNNNSYASMVDPVLNYFSIDDAISQLPKVMDSLSEMLSLLSQEIQEGPYVCGRDLTYADFAIFHLLDNLGTLLGEDNVLETAAPDGTLRAFYDKMYRLPSVSGRMLERPLAGTGEVGREGSIIYTSKAPSRLEFVQTVWKEKYHSKIE</sequence>
<evidence type="ECO:0000259" key="1">
    <source>
        <dbReference type="PROSITE" id="PS50404"/>
    </source>
</evidence>
<evidence type="ECO:0000259" key="2">
    <source>
        <dbReference type="PROSITE" id="PS50405"/>
    </source>
</evidence>
<gene>
    <name evidence="3" type="ORF">IV203_015159</name>
</gene>
<organism evidence="3 4">
    <name type="scientific">Nitzschia inconspicua</name>
    <dbReference type="NCBI Taxonomy" id="303405"/>
    <lineage>
        <taxon>Eukaryota</taxon>
        <taxon>Sar</taxon>
        <taxon>Stramenopiles</taxon>
        <taxon>Ochrophyta</taxon>
        <taxon>Bacillariophyta</taxon>
        <taxon>Bacillariophyceae</taxon>
        <taxon>Bacillariophycidae</taxon>
        <taxon>Bacillariales</taxon>
        <taxon>Bacillariaceae</taxon>
        <taxon>Nitzschia</taxon>
    </lineage>
</organism>
<dbReference type="GO" id="GO:0004364">
    <property type="term" value="F:glutathione transferase activity"/>
    <property type="evidence" value="ECO:0007669"/>
    <property type="project" value="TreeGrafter"/>
</dbReference>
<accession>A0A9K3PSV2</accession>
<dbReference type="GO" id="GO:0006749">
    <property type="term" value="P:glutathione metabolic process"/>
    <property type="evidence" value="ECO:0007669"/>
    <property type="project" value="TreeGrafter"/>
</dbReference>
<dbReference type="PROSITE" id="PS50404">
    <property type="entry name" value="GST_NTER"/>
    <property type="match status" value="1"/>
</dbReference>
<evidence type="ECO:0000313" key="3">
    <source>
        <dbReference type="EMBL" id="KAG7358570.1"/>
    </source>
</evidence>
<feature type="domain" description="GST C-terminal" evidence="2">
    <location>
        <begin position="101"/>
        <end position="227"/>
    </location>
</feature>
<comment type="caution">
    <text evidence="3">The sequence shown here is derived from an EMBL/GenBank/DDBJ whole genome shotgun (WGS) entry which is preliminary data.</text>
</comment>
<reference evidence="3" key="1">
    <citation type="journal article" date="2021" name="Sci. Rep.">
        <title>Diploid genomic architecture of Nitzschia inconspicua, an elite biomass production diatom.</title>
        <authorList>
            <person name="Oliver A."/>
            <person name="Podell S."/>
            <person name="Pinowska A."/>
            <person name="Traller J.C."/>
            <person name="Smith S.R."/>
            <person name="McClure R."/>
            <person name="Beliaev A."/>
            <person name="Bohutskyi P."/>
            <person name="Hill E.A."/>
            <person name="Rabines A."/>
            <person name="Zheng H."/>
            <person name="Allen L.Z."/>
            <person name="Kuo A."/>
            <person name="Grigoriev I.V."/>
            <person name="Allen A.E."/>
            <person name="Hazlebeck D."/>
            <person name="Allen E.E."/>
        </authorList>
    </citation>
    <scope>NUCLEOTIDE SEQUENCE</scope>
    <source>
        <strain evidence="3">Hildebrandi</strain>
    </source>
</reference>
<dbReference type="Proteomes" id="UP000693970">
    <property type="component" value="Unassembled WGS sequence"/>
</dbReference>